<evidence type="ECO:0000313" key="2">
    <source>
        <dbReference type="EMBL" id="GGP15370.1"/>
    </source>
</evidence>
<dbReference type="AlphaFoldDB" id="A0A918ACF3"/>
<keyword evidence="3" id="KW-1185">Reference proteome</keyword>
<dbReference type="Proteomes" id="UP000660745">
    <property type="component" value="Unassembled WGS sequence"/>
</dbReference>
<dbReference type="GO" id="GO:0016747">
    <property type="term" value="F:acyltransferase activity, transferring groups other than amino-acyl groups"/>
    <property type="evidence" value="ECO:0007669"/>
    <property type="project" value="InterPro"/>
</dbReference>
<reference evidence="2" key="2">
    <citation type="submission" date="2020-09" db="EMBL/GenBank/DDBJ databases">
        <authorList>
            <person name="Sun Q."/>
            <person name="Zhou Y."/>
        </authorList>
    </citation>
    <scope>NUCLEOTIDE SEQUENCE</scope>
    <source>
        <strain evidence="2">CGMCC 4.7430</strain>
    </source>
</reference>
<dbReference type="InterPro" id="IPR016181">
    <property type="entry name" value="Acyl_CoA_acyltransferase"/>
</dbReference>
<dbReference type="PANTHER" id="PTHR43072">
    <property type="entry name" value="N-ACETYLTRANSFERASE"/>
    <property type="match status" value="1"/>
</dbReference>
<name>A0A918ACF3_9ACTN</name>
<accession>A0A918ACF3</accession>
<evidence type="ECO:0000313" key="3">
    <source>
        <dbReference type="Proteomes" id="UP000660745"/>
    </source>
</evidence>
<gene>
    <name evidence="2" type="primary">yncA</name>
    <name evidence="2" type="ORF">GCM10012278_74910</name>
</gene>
<reference evidence="2" key="1">
    <citation type="journal article" date="2014" name="Int. J. Syst. Evol. Microbiol.">
        <title>Complete genome sequence of Corynebacterium casei LMG S-19264T (=DSM 44701T), isolated from a smear-ripened cheese.</title>
        <authorList>
            <consortium name="US DOE Joint Genome Institute (JGI-PGF)"/>
            <person name="Walter F."/>
            <person name="Albersmeier A."/>
            <person name="Kalinowski J."/>
            <person name="Ruckert C."/>
        </authorList>
    </citation>
    <scope>NUCLEOTIDE SEQUENCE</scope>
    <source>
        <strain evidence="2">CGMCC 4.7430</strain>
    </source>
</reference>
<dbReference type="Gene3D" id="3.40.630.30">
    <property type="match status" value="1"/>
</dbReference>
<dbReference type="EMBL" id="BMNK01000018">
    <property type="protein sequence ID" value="GGP15370.1"/>
    <property type="molecule type" value="Genomic_DNA"/>
</dbReference>
<proteinExistence type="predicted"/>
<dbReference type="PROSITE" id="PS51186">
    <property type="entry name" value="GNAT"/>
    <property type="match status" value="1"/>
</dbReference>
<protein>
    <submittedName>
        <fullName evidence="2">N-acetyltransferase</fullName>
    </submittedName>
</protein>
<dbReference type="RefSeq" id="WP_189143490.1">
    <property type="nucleotide sequence ID" value="NZ_BMNK01000018.1"/>
</dbReference>
<dbReference type="InterPro" id="IPR000182">
    <property type="entry name" value="GNAT_dom"/>
</dbReference>
<comment type="caution">
    <text evidence="2">The sequence shown here is derived from an EMBL/GenBank/DDBJ whole genome shotgun (WGS) entry which is preliminary data.</text>
</comment>
<organism evidence="2 3">
    <name type="scientific">Nonomuraea glycinis</name>
    <dbReference type="NCBI Taxonomy" id="2047744"/>
    <lineage>
        <taxon>Bacteria</taxon>
        <taxon>Bacillati</taxon>
        <taxon>Actinomycetota</taxon>
        <taxon>Actinomycetes</taxon>
        <taxon>Streptosporangiales</taxon>
        <taxon>Streptosporangiaceae</taxon>
        <taxon>Nonomuraea</taxon>
    </lineage>
</organism>
<dbReference type="PANTHER" id="PTHR43072:SF8">
    <property type="entry name" value="ACYLTRANSFERASE FABY-RELATED"/>
    <property type="match status" value="1"/>
</dbReference>
<feature type="domain" description="N-acetyltransferase" evidence="1">
    <location>
        <begin position="2"/>
        <end position="165"/>
    </location>
</feature>
<sequence>MTLIRPLADADLPAVAAIYAHYVTGSVATFDETPPGLAQWRSKAATIAAAGLPFLVAEDGGEVLGYAYLGQYRPKPAYRHTLEDSVYLAPEATGRGLGRLLLGELISAAAGTEARQLVAVIADSGDPASVKLHAAFGFEEAGRLRNVGFKHGRWLDTVLLQLDLRR</sequence>
<dbReference type="SUPFAM" id="SSF55729">
    <property type="entry name" value="Acyl-CoA N-acyltransferases (Nat)"/>
    <property type="match status" value="1"/>
</dbReference>
<dbReference type="Pfam" id="PF00583">
    <property type="entry name" value="Acetyltransf_1"/>
    <property type="match status" value="1"/>
</dbReference>
<evidence type="ECO:0000259" key="1">
    <source>
        <dbReference type="PROSITE" id="PS51186"/>
    </source>
</evidence>